<accession>A0AAD8EZ04</accession>
<reference evidence="11" key="2">
    <citation type="submission" date="2023-04" db="EMBL/GenBank/DDBJ databases">
        <authorList>
            <person name="Bu L."/>
            <person name="Lu L."/>
            <person name="Laidemitt M.R."/>
            <person name="Zhang S.M."/>
            <person name="Mutuku M."/>
            <person name="Mkoji G."/>
            <person name="Steinauer M."/>
            <person name="Loker E.S."/>
        </authorList>
    </citation>
    <scope>NUCLEOTIDE SEQUENCE</scope>
    <source>
        <strain evidence="11">KasaAsao</strain>
        <tissue evidence="11">Whole Snail</tissue>
    </source>
</reference>
<comment type="caution">
    <text evidence="11">The sequence shown here is derived from an EMBL/GenBank/DDBJ whole genome shotgun (WGS) entry which is preliminary data.</text>
</comment>
<evidence type="ECO:0000313" key="12">
    <source>
        <dbReference type="Proteomes" id="UP001233172"/>
    </source>
</evidence>
<organism evidence="11 12">
    <name type="scientific">Biomphalaria pfeifferi</name>
    <name type="common">Bloodfluke planorb</name>
    <name type="synonym">Freshwater snail</name>
    <dbReference type="NCBI Taxonomy" id="112525"/>
    <lineage>
        <taxon>Eukaryota</taxon>
        <taxon>Metazoa</taxon>
        <taxon>Spiralia</taxon>
        <taxon>Lophotrochozoa</taxon>
        <taxon>Mollusca</taxon>
        <taxon>Gastropoda</taxon>
        <taxon>Heterobranchia</taxon>
        <taxon>Euthyneura</taxon>
        <taxon>Panpulmonata</taxon>
        <taxon>Hygrophila</taxon>
        <taxon>Lymnaeoidea</taxon>
        <taxon>Planorbidae</taxon>
        <taxon>Biomphalaria</taxon>
    </lineage>
</organism>
<feature type="transmembrane region" description="Helical" evidence="9">
    <location>
        <begin position="303"/>
        <end position="326"/>
    </location>
</feature>
<evidence type="ECO:0000256" key="4">
    <source>
        <dbReference type="ARBA" id="ARBA00023040"/>
    </source>
</evidence>
<evidence type="ECO:0000259" key="10">
    <source>
        <dbReference type="PROSITE" id="PS50262"/>
    </source>
</evidence>
<feature type="domain" description="G-protein coupled receptors family 1 profile" evidence="10">
    <location>
        <begin position="52"/>
        <end position="325"/>
    </location>
</feature>
<keyword evidence="2 8" id="KW-0812">Transmembrane</keyword>
<sequence>MAEATQSYNVNRLIISEQAPNIFLLDNIFSSDIFGLLINLLCMFIGVLGIWANILNVIVFLKQGLDNSINISFFCKSVSDLFKILFIEWANVSFNTYVDRLPMSIVFSEVYFVAGSWPSGLVCRLSLYIAVYITAERCLCILYPLKVKTLITPTRTKVSIAVIGIFNFAPLVPEYTSVYLSWTYHEERNATVLGLALRSSSTQTQGVSFLFHVAMVMFGLACVIVFTSILVVQLRRQSRWRMMNSGGNLDKTSPLSKRDRRSVAMVIVVAVALVIFYTPLASMSIITTFVAEFYISGKYTKPFLVLWNLVYIFGMVNCSLNIIIYYKMNSRFKSTLVRLFRCSVKDTKTTPSSSSKATSVSIVD</sequence>
<dbReference type="GO" id="GO:0004930">
    <property type="term" value="F:G protein-coupled receptor activity"/>
    <property type="evidence" value="ECO:0007669"/>
    <property type="project" value="UniProtKB-KW"/>
</dbReference>
<dbReference type="InterPro" id="IPR000276">
    <property type="entry name" value="GPCR_Rhodpsn"/>
</dbReference>
<evidence type="ECO:0000256" key="1">
    <source>
        <dbReference type="ARBA" id="ARBA00004141"/>
    </source>
</evidence>
<keyword evidence="5 9" id="KW-0472">Membrane</keyword>
<keyword evidence="3 9" id="KW-1133">Transmembrane helix</keyword>
<dbReference type="SUPFAM" id="SSF81321">
    <property type="entry name" value="Family A G protein-coupled receptor-like"/>
    <property type="match status" value="1"/>
</dbReference>
<keyword evidence="6 8" id="KW-0675">Receptor</keyword>
<evidence type="ECO:0000256" key="3">
    <source>
        <dbReference type="ARBA" id="ARBA00022989"/>
    </source>
</evidence>
<feature type="transmembrane region" description="Helical" evidence="9">
    <location>
        <begin position="156"/>
        <end position="173"/>
    </location>
</feature>
<dbReference type="EMBL" id="JASAOG010000202">
    <property type="protein sequence ID" value="KAK0044226.1"/>
    <property type="molecule type" value="Genomic_DNA"/>
</dbReference>
<dbReference type="GO" id="GO:0016020">
    <property type="term" value="C:membrane"/>
    <property type="evidence" value="ECO:0007669"/>
    <property type="project" value="UniProtKB-SubCell"/>
</dbReference>
<dbReference type="AlphaFoldDB" id="A0AAD8EZ04"/>
<evidence type="ECO:0000256" key="9">
    <source>
        <dbReference type="SAM" id="Phobius"/>
    </source>
</evidence>
<keyword evidence="4 8" id="KW-0297">G-protein coupled receptor</keyword>
<dbReference type="PANTHER" id="PTHR24243">
    <property type="entry name" value="G-PROTEIN COUPLED RECEPTOR"/>
    <property type="match status" value="1"/>
</dbReference>
<dbReference type="PRINTS" id="PR00237">
    <property type="entry name" value="GPCRRHODOPSN"/>
</dbReference>
<dbReference type="Proteomes" id="UP001233172">
    <property type="component" value="Unassembled WGS sequence"/>
</dbReference>
<feature type="transmembrane region" description="Helical" evidence="9">
    <location>
        <begin position="209"/>
        <end position="232"/>
    </location>
</feature>
<dbReference type="PROSITE" id="PS00237">
    <property type="entry name" value="G_PROTEIN_RECEP_F1_1"/>
    <property type="match status" value="1"/>
</dbReference>
<comment type="similarity">
    <text evidence="8">Belongs to the G-protein coupled receptor 1 family.</text>
</comment>
<protein>
    <submittedName>
        <fullName evidence="11">Tachykinin-like peptides receptor 86C</fullName>
    </submittedName>
</protein>
<dbReference type="PANTHER" id="PTHR24243:SF208">
    <property type="entry name" value="PYROKININ-1 RECEPTOR"/>
    <property type="match status" value="1"/>
</dbReference>
<feature type="transmembrane region" description="Helical" evidence="9">
    <location>
        <begin position="33"/>
        <end position="61"/>
    </location>
</feature>
<keyword evidence="7 8" id="KW-0807">Transducer</keyword>
<evidence type="ECO:0000256" key="8">
    <source>
        <dbReference type="RuleBase" id="RU000688"/>
    </source>
</evidence>
<dbReference type="Gene3D" id="1.20.1070.10">
    <property type="entry name" value="Rhodopsin 7-helix transmembrane proteins"/>
    <property type="match status" value="1"/>
</dbReference>
<reference evidence="11" key="1">
    <citation type="journal article" date="2023" name="PLoS Negl. Trop. Dis.">
        <title>A genome sequence for Biomphalaria pfeifferi, the major vector snail for the human-infecting parasite Schistosoma mansoni.</title>
        <authorList>
            <person name="Bu L."/>
            <person name="Lu L."/>
            <person name="Laidemitt M.R."/>
            <person name="Zhang S.M."/>
            <person name="Mutuku M."/>
            <person name="Mkoji G."/>
            <person name="Steinauer M."/>
            <person name="Loker E.S."/>
        </authorList>
    </citation>
    <scope>NUCLEOTIDE SEQUENCE</scope>
    <source>
        <strain evidence="11">KasaAsao</strain>
    </source>
</reference>
<dbReference type="Pfam" id="PF00001">
    <property type="entry name" value="7tm_1"/>
    <property type="match status" value="1"/>
</dbReference>
<comment type="subcellular location">
    <subcellularLocation>
        <location evidence="1">Membrane</location>
        <topology evidence="1">Multi-pass membrane protein</topology>
    </subcellularLocation>
</comment>
<proteinExistence type="inferred from homology"/>
<evidence type="ECO:0000256" key="2">
    <source>
        <dbReference type="ARBA" id="ARBA00022692"/>
    </source>
</evidence>
<feature type="transmembrane region" description="Helical" evidence="9">
    <location>
        <begin position="263"/>
        <end position="291"/>
    </location>
</feature>
<evidence type="ECO:0000256" key="7">
    <source>
        <dbReference type="ARBA" id="ARBA00023224"/>
    </source>
</evidence>
<name>A0AAD8EZ04_BIOPF</name>
<evidence type="ECO:0000256" key="5">
    <source>
        <dbReference type="ARBA" id="ARBA00023136"/>
    </source>
</evidence>
<dbReference type="InterPro" id="IPR017452">
    <property type="entry name" value="GPCR_Rhodpsn_7TM"/>
</dbReference>
<evidence type="ECO:0000313" key="11">
    <source>
        <dbReference type="EMBL" id="KAK0044226.1"/>
    </source>
</evidence>
<gene>
    <name evidence="11" type="ORF">Bpfe_026360</name>
</gene>
<evidence type="ECO:0000256" key="6">
    <source>
        <dbReference type="ARBA" id="ARBA00023170"/>
    </source>
</evidence>
<dbReference type="PROSITE" id="PS50262">
    <property type="entry name" value="G_PROTEIN_RECEP_F1_2"/>
    <property type="match status" value="1"/>
</dbReference>
<keyword evidence="12" id="KW-1185">Reference proteome</keyword>